<accession>A0A498CP53</accession>
<feature type="region of interest" description="Disordered" evidence="1">
    <location>
        <begin position="119"/>
        <end position="146"/>
    </location>
</feature>
<name>A0A498CP53_9FIRM</name>
<evidence type="ECO:0000313" key="5">
    <source>
        <dbReference type="Proteomes" id="UP000276301"/>
    </source>
</evidence>
<keyword evidence="2" id="KW-0472">Membrane</keyword>
<reference evidence="4 5" key="1">
    <citation type="submission" date="2018-10" db="EMBL/GenBank/DDBJ databases">
        <title>Anaerotruncus faecis sp. nov., isolated from human feces.</title>
        <authorList>
            <person name="Wang Y.-J."/>
        </authorList>
    </citation>
    <scope>NUCLEOTIDE SEQUENCE [LARGE SCALE GENOMIC DNA]</scope>
    <source>
        <strain evidence="4 5">22A2-44</strain>
    </source>
</reference>
<evidence type="ECO:0000313" key="4">
    <source>
        <dbReference type="EMBL" id="RLL08953.1"/>
    </source>
</evidence>
<feature type="domain" description="Zinc-ribbon" evidence="3">
    <location>
        <begin position="2"/>
        <end position="21"/>
    </location>
</feature>
<feature type="transmembrane region" description="Helical" evidence="2">
    <location>
        <begin position="156"/>
        <end position="181"/>
    </location>
</feature>
<dbReference type="EMBL" id="RCHT01000026">
    <property type="protein sequence ID" value="RLL08953.1"/>
    <property type="molecule type" value="Genomic_DNA"/>
</dbReference>
<proteinExistence type="predicted"/>
<feature type="region of interest" description="Disordered" evidence="1">
    <location>
        <begin position="28"/>
        <end position="49"/>
    </location>
</feature>
<gene>
    <name evidence="4" type="ORF">D4A47_11095</name>
</gene>
<keyword evidence="2" id="KW-0812">Transmembrane</keyword>
<sequence>MFCSKCGREIRDDSVFCSYCGECVEEEPREAGEPCGDEEEAPCVRPGAPKKRCSECGKELPSSTISDLCAMCTIRRRNREIEEERERRDAEPSNRDRYDISDEFDQSVFERDRANYFRGEEPGYRTQERPSRSTYTGKPAGALGGADPKPANRGCLIAAIVVIVVVFVLPILAVFIFSFAADSHSTVDAAIAPVSEASPIDGDWWLDDESDWQADDESEPGFDDGANVISTGSRDELFDQFIVSAAESTLYAMVPAYYEADSVAFHHDREQLTGDGAFITTYGTADLTLGGRTKTDRFEVVLAMSPSYYHPLYLAVNGEPVFDIRDTVDRDGYVTAEGAQFYEREEGTSLFDEETAIRLDDFE</sequence>
<evidence type="ECO:0000259" key="3">
    <source>
        <dbReference type="Pfam" id="PF13240"/>
    </source>
</evidence>
<protein>
    <submittedName>
        <fullName evidence="4">Zinc-ribbon domain-containing protein</fullName>
    </submittedName>
</protein>
<comment type="caution">
    <text evidence="4">The sequence shown here is derived from an EMBL/GenBank/DDBJ whole genome shotgun (WGS) entry which is preliminary data.</text>
</comment>
<feature type="compositionally biased region" description="Basic and acidic residues" evidence="1">
    <location>
        <begin position="119"/>
        <end position="131"/>
    </location>
</feature>
<organism evidence="4 5">
    <name type="scientific">Anaerotruncus massiliensis</name>
    <name type="common">ex Liu et al. 2021</name>
    <dbReference type="NCBI Taxonomy" id="2321404"/>
    <lineage>
        <taxon>Bacteria</taxon>
        <taxon>Bacillati</taxon>
        <taxon>Bacillota</taxon>
        <taxon>Clostridia</taxon>
        <taxon>Eubacteriales</taxon>
        <taxon>Oscillospiraceae</taxon>
        <taxon>Anaerotruncus</taxon>
    </lineage>
</organism>
<evidence type="ECO:0000256" key="2">
    <source>
        <dbReference type="SAM" id="Phobius"/>
    </source>
</evidence>
<evidence type="ECO:0000256" key="1">
    <source>
        <dbReference type="SAM" id="MobiDB-lite"/>
    </source>
</evidence>
<dbReference type="InterPro" id="IPR026870">
    <property type="entry name" value="Zinc_ribbon_dom"/>
</dbReference>
<dbReference type="AlphaFoldDB" id="A0A498CP53"/>
<dbReference type="RefSeq" id="WP_121587330.1">
    <property type="nucleotide sequence ID" value="NZ_RCHT01000026.1"/>
</dbReference>
<keyword evidence="2" id="KW-1133">Transmembrane helix</keyword>
<dbReference type="Pfam" id="PF13240">
    <property type="entry name" value="Zn_Ribbon_1"/>
    <property type="match status" value="1"/>
</dbReference>
<keyword evidence="5" id="KW-1185">Reference proteome</keyword>
<dbReference type="Proteomes" id="UP000276301">
    <property type="component" value="Unassembled WGS sequence"/>
</dbReference>